<accession>A0A5B8Y534</accession>
<feature type="domain" description="Protein kinase" evidence="6">
    <location>
        <begin position="22"/>
        <end position="290"/>
    </location>
</feature>
<organism evidence="7 8">
    <name type="scientific">Persicimonas caeni</name>
    <dbReference type="NCBI Taxonomy" id="2292766"/>
    <lineage>
        <taxon>Bacteria</taxon>
        <taxon>Deltaproteobacteria</taxon>
        <taxon>Bradymonadales</taxon>
        <taxon>Bradymonadaceae</taxon>
        <taxon>Persicimonas</taxon>
    </lineage>
</organism>
<dbReference type="PROSITE" id="PS50011">
    <property type="entry name" value="PROTEIN_KINASE_DOM"/>
    <property type="match status" value="1"/>
</dbReference>
<protein>
    <recommendedName>
        <fullName evidence="6">Protein kinase domain-containing protein</fullName>
    </recommendedName>
</protein>
<dbReference type="Pfam" id="PF07238">
    <property type="entry name" value="PilZ"/>
    <property type="match status" value="1"/>
</dbReference>
<evidence type="ECO:0000313" key="7">
    <source>
        <dbReference type="EMBL" id="QDG51824.1"/>
    </source>
</evidence>
<keyword evidence="1" id="KW-0808">Transferase</keyword>
<keyword evidence="4" id="KW-0067">ATP-binding</keyword>
<dbReference type="SUPFAM" id="SSF56112">
    <property type="entry name" value="Protein kinase-like (PK-like)"/>
    <property type="match status" value="1"/>
</dbReference>
<evidence type="ECO:0000256" key="1">
    <source>
        <dbReference type="ARBA" id="ARBA00022679"/>
    </source>
</evidence>
<dbReference type="InterPro" id="IPR011990">
    <property type="entry name" value="TPR-like_helical_dom_sf"/>
</dbReference>
<evidence type="ECO:0000313" key="8">
    <source>
        <dbReference type="Proteomes" id="UP000315995"/>
    </source>
</evidence>
<dbReference type="PROSITE" id="PS00108">
    <property type="entry name" value="PROTEIN_KINASE_ST"/>
    <property type="match status" value="1"/>
</dbReference>
<dbReference type="GO" id="GO:0005524">
    <property type="term" value="F:ATP binding"/>
    <property type="evidence" value="ECO:0007669"/>
    <property type="project" value="UniProtKB-KW"/>
</dbReference>
<accession>A0A4Y6PU14</accession>
<dbReference type="InterPro" id="IPR009875">
    <property type="entry name" value="PilZ_domain"/>
</dbReference>
<dbReference type="OrthoDB" id="9801841at2"/>
<evidence type="ECO:0000256" key="4">
    <source>
        <dbReference type="ARBA" id="ARBA00022840"/>
    </source>
</evidence>
<evidence type="ECO:0000259" key="6">
    <source>
        <dbReference type="PROSITE" id="PS50011"/>
    </source>
</evidence>
<keyword evidence="8" id="KW-1185">Reference proteome</keyword>
<dbReference type="PANTHER" id="PTHR43289:SF6">
    <property type="entry name" value="SERINE_THREONINE-PROTEIN KINASE NEKL-3"/>
    <property type="match status" value="1"/>
</dbReference>
<dbReference type="Pfam" id="PF00069">
    <property type="entry name" value="Pkinase"/>
    <property type="match status" value="1"/>
</dbReference>
<proteinExistence type="predicted"/>
<dbReference type="SMART" id="SM00220">
    <property type="entry name" value="S_TKc"/>
    <property type="match status" value="1"/>
</dbReference>
<dbReference type="GO" id="GO:0035438">
    <property type="term" value="F:cyclic-di-GMP binding"/>
    <property type="evidence" value="ECO:0007669"/>
    <property type="project" value="InterPro"/>
</dbReference>
<feature type="region of interest" description="Disordered" evidence="5">
    <location>
        <begin position="226"/>
        <end position="247"/>
    </location>
</feature>
<dbReference type="Proteomes" id="UP000315995">
    <property type="component" value="Chromosome"/>
</dbReference>
<dbReference type="InterPro" id="IPR008271">
    <property type="entry name" value="Ser/Thr_kinase_AS"/>
</dbReference>
<dbReference type="GO" id="GO:0004674">
    <property type="term" value="F:protein serine/threonine kinase activity"/>
    <property type="evidence" value="ECO:0007669"/>
    <property type="project" value="TreeGrafter"/>
</dbReference>
<dbReference type="InterPro" id="IPR000719">
    <property type="entry name" value="Prot_kinase_dom"/>
</dbReference>
<dbReference type="InterPro" id="IPR011009">
    <property type="entry name" value="Kinase-like_dom_sf"/>
</dbReference>
<dbReference type="Gene3D" id="1.10.510.10">
    <property type="entry name" value="Transferase(Phosphotransferase) domain 1"/>
    <property type="match status" value="1"/>
</dbReference>
<keyword evidence="3" id="KW-0418">Kinase</keyword>
<dbReference type="AlphaFoldDB" id="A0A4Y6PU14"/>
<dbReference type="SUPFAM" id="SSF48452">
    <property type="entry name" value="TPR-like"/>
    <property type="match status" value="1"/>
</dbReference>
<dbReference type="PANTHER" id="PTHR43289">
    <property type="entry name" value="MITOGEN-ACTIVATED PROTEIN KINASE KINASE KINASE 20-RELATED"/>
    <property type="match status" value="1"/>
</dbReference>
<reference evidence="7 8" key="1">
    <citation type="submission" date="2019-06" db="EMBL/GenBank/DDBJ databases">
        <title>Persicimonas caeni gen. nov., sp. nov., a predatory bacterium isolated from solar saltern.</title>
        <authorList>
            <person name="Wang S."/>
        </authorList>
    </citation>
    <scope>NUCLEOTIDE SEQUENCE [LARGE SCALE GENOMIC DNA]</scope>
    <source>
        <strain evidence="7 8">YN101</strain>
    </source>
</reference>
<dbReference type="Gene3D" id="3.30.200.20">
    <property type="entry name" value="Phosphorylase Kinase, domain 1"/>
    <property type="match status" value="1"/>
</dbReference>
<dbReference type="Gene3D" id="2.40.10.220">
    <property type="entry name" value="predicted glycosyltransferase like domains"/>
    <property type="match status" value="1"/>
</dbReference>
<evidence type="ECO:0000256" key="3">
    <source>
        <dbReference type="ARBA" id="ARBA00022777"/>
    </source>
</evidence>
<sequence>MSKTQTYSFNLPTRGAEIDGRYRVVEQIGEGSYGWVFAVEHQFLGQTFAMKILHPRVASDPSWVVRFREEAKSTSLIGHENIVFVTDFGKCRNYGYFFVMEHLEGASLDAVIAEEAPLGMQRSLRITLQAASALSSAHDLGIVHRDLKPGNIMLVERSDGSEASKLLDFGISSIVMVAAKSSQLYGTPAYMAPEQAVQPDVDHRADQFSLAAILYEMLTGQKPWLTTSWDDATPEARTTPPRPPSELREEVGEALDEVILRALSVRFEDRWSSIDEFSRGLVSACSVQWIPKSDPLDFWAEATEVDEVAPQVTVRTPSAGESLVIVLDDVGDVDFETRPQVTVRFRTADRLAREYRRNLLAGGLFLPSDEQPELHSEVDLCLVFEPSARSLEVRAQVVAHSSPAGERGGFGVAISADDRDRLTHFLRSLRLGLELSQADVVRPMREPTPDEDLSAAEAFLFSRIDEAMPVAKIRTFASGLPFDVEQAIQSLVERGCLEIEPADLSSLSEVSQIHEAEVWATELPTEARTPERVRTAGAAALVDDDTRLPWLDEQGENGGKRGSLAEPSEISYSRQEVGRVLAMVRYFKARQNYFGAIQVLRKALEVSPSVPEFYHQLALLHAQFRGDYPRAFQALHGAIQLDPQNDEYKRTRAYLEKLAGLDE</sequence>
<evidence type="ECO:0000256" key="5">
    <source>
        <dbReference type="SAM" id="MobiDB-lite"/>
    </source>
</evidence>
<evidence type="ECO:0000256" key="2">
    <source>
        <dbReference type="ARBA" id="ARBA00022741"/>
    </source>
</evidence>
<dbReference type="Gene3D" id="1.25.40.10">
    <property type="entry name" value="Tetratricopeptide repeat domain"/>
    <property type="match status" value="1"/>
</dbReference>
<dbReference type="RefSeq" id="WP_141198304.1">
    <property type="nucleotide sequence ID" value="NZ_CP041186.1"/>
</dbReference>
<gene>
    <name evidence="7" type="ORF">FIV42_14055</name>
</gene>
<name>A0A4Y6PU14_PERCE</name>
<dbReference type="CDD" id="cd14014">
    <property type="entry name" value="STKc_PknB_like"/>
    <property type="match status" value="1"/>
</dbReference>
<keyword evidence="2" id="KW-0547">Nucleotide-binding</keyword>
<dbReference type="EMBL" id="CP041186">
    <property type="protein sequence ID" value="QDG51824.1"/>
    <property type="molecule type" value="Genomic_DNA"/>
</dbReference>